<evidence type="ECO:0000313" key="2">
    <source>
        <dbReference type="Proteomes" id="UP000050525"/>
    </source>
</evidence>
<dbReference type="AlphaFoldDB" id="A0A151ME59"/>
<dbReference type="EMBL" id="AKHW03006231">
    <property type="protein sequence ID" value="KYO22779.1"/>
    <property type="molecule type" value="Genomic_DNA"/>
</dbReference>
<keyword evidence="2" id="KW-1185">Reference proteome</keyword>
<reference evidence="1 2" key="1">
    <citation type="journal article" date="2012" name="Genome Biol.">
        <title>Sequencing three crocodilian genomes to illuminate the evolution of archosaurs and amniotes.</title>
        <authorList>
            <person name="St John J.A."/>
            <person name="Braun E.L."/>
            <person name="Isberg S.R."/>
            <person name="Miles L.G."/>
            <person name="Chong A.Y."/>
            <person name="Gongora J."/>
            <person name="Dalzell P."/>
            <person name="Moran C."/>
            <person name="Bed'hom B."/>
            <person name="Abzhanov A."/>
            <person name="Burgess S.C."/>
            <person name="Cooksey A.M."/>
            <person name="Castoe T.A."/>
            <person name="Crawford N.G."/>
            <person name="Densmore L.D."/>
            <person name="Drew J.C."/>
            <person name="Edwards S.V."/>
            <person name="Faircloth B.C."/>
            <person name="Fujita M.K."/>
            <person name="Greenwold M.J."/>
            <person name="Hoffmann F.G."/>
            <person name="Howard J.M."/>
            <person name="Iguchi T."/>
            <person name="Janes D.E."/>
            <person name="Khan S.Y."/>
            <person name="Kohno S."/>
            <person name="de Koning A.J."/>
            <person name="Lance S.L."/>
            <person name="McCarthy F.M."/>
            <person name="McCormack J.E."/>
            <person name="Merchant M.E."/>
            <person name="Peterson D.G."/>
            <person name="Pollock D.D."/>
            <person name="Pourmand N."/>
            <person name="Raney B.J."/>
            <person name="Roessler K.A."/>
            <person name="Sanford J.R."/>
            <person name="Sawyer R.H."/>
            <person name="Schmidt C.J."/>
            <person name="Triplett E.W."/>
            <person name="Tuberville T.D."/>
            <person name="Venegas-Anaya M."/>
            <person name="Howard J.T."/>
            <person name="Jarvis E.D."/>
            <person name="Guillette L.J.Jr."/>
            <person name="Glenn T.C."/>
            <person name="Green R.E."/>
            <person name="Ray D.A."/>
        </authorList>
    </citation>
    <scope>NUCLEOTIDE SEQUENCE [LARGE SCALE GENOMIC DNA]</scope>
    <source>
        <strain evidence="1">KSC_2009_1</strain>
    </source>
</reference>
<sequence>MEEAQVPETDVENLEDGIFVPEPACEVEFIAEESSIITPKDQKTVRTEQKGMVPQKKTYHLPLRKPYVKTQGFTPPKQMCHLLQ</sequence>
<protein>
    <submittedName>
        <fullName evidence="1">Uncharacterized protein</fullName>
    </submittedName>
</protein>
<dbReference type="Proteomes" id="UP000050525">
    <property type="component" value="Unassembled WGS sequence"/>
</dbReference>
<gene>
    <name evidence="1" type="ORF">Y1Q_0003267</name>
</gene>
<comment type="caution">
    <text evidence="1">The sequence shown here is derived from an EMBL/GenBank/DDBJ whole genome shotgun (WGS) entry which is preliminary data.</text>
</comment>
<organism evidence="1 2">
    <name type="scientific">Alligator mississippiensis</name>
    <name type="common">American alligator</name>
    <dbReference type="NCBI Taxonomy" id="8496"/>
    <lineage>
        <taxon>Eukaryota</taxon>
        <taxon>Metazoa</taxon>
        <taxon>Chordata</taxon>
        <taxon>Craniata</taxon>
        <taxon>Vertebrata</taxon>
        <taxon>Euteleostomi</taxon>
        <taxon>Archelosauria</taxon>
        <taxon>Archosauria</taxon>
        <taxon>Crocodylia</taxon>
        <taxon>Alligatoridae</taxon>
        <taxon>Alligatorinae</taxon>
        <taxon>Alligator</taxon>
    </lineage>
</organism>
<accession>A0A151ME59</accession>
<proteinExistence type="predicted"/>
<evidence type="ECO:0000313" key="1">
    <source>
        <dbReference type="EMBL" id="KYO22779.1"/>
    </source>
</evidence>
<name>A0A151ME59_ALLMI</name>